<reference evidence="9" key="1">
    <citation type="submission" date="2022-11" db="UniProtKB">
        <authorList>
            <consortium name="EnsemblMetazoa"/>
        </authorList>
    </citation>
    <scope>IDENTIFICATION</scope>
</reference>
<evidence type="ECO:0000256" key="2">
    <source>
        <dbReference type="ARBA" id="ARBA00022692"/>
    </source>
</evidence>
<dbReference type="EnsemblMetazoa" id="XM_038219350.1">
    <property type="protein sequence ID" value="XP_038075278.1"/>
    <property type="gene ID" value="LOC119743032"/>
</dbReference>
<dbReference type="GO" id="GO:0072544">
    <property type="term" value="F:L-DOPA binding"/>
    <property type="evidence" value="ECO:0007669"/>
    <property type="project" value="InterPro"/>
</dbReference>
<dbReference type="Proteomes" id="UP000887568">
    <property type="component" value="Unplaced"/>
</dbReference>
<feature type="transmembrane region" description="Helical" evidence="6">
    <location>
        <begin position="87"/>
        <end position="113"/>
    </location>
</feature>
<evidence type="ECO:0000313" key="9">
    <source>
        <dbReference type="EnsemblMetazoa" id="XP_038075273.1"/>
    </source>
</evidence>
<dbReference type="RefSeq" id="XP_038075278.1">
    <property type="nucleotide sequence ID" value="XM_038219350.1"/>
</dbReference>
<feature type="domain" description="G-protein coupled receptors family 1 profile" evidence="8">
    <location>
        <begin position="131"/>
        <end position="324"/>
    </location>
</feature>
<dbReference type="GO" id="GO:0007166">
    <property type="term" value="P:cell surface receptor signaling pathway"/>
    <property type="evidence" value="ECO:0007669"/>
    <property type="project" value="InterPro"/>
</dbReference>
<feature type="transmembrane region" description="Helical" evidence="6">
    <location>
        <begin position="125"/>
        <end position="148"/>
    </location>
</feature>
<comment type="subcellular location">
    <subcellularLocation>
        <location evidence="1">Membrane</location>
        <topology evidence="1">Multi-pass membrane protein</topology>
    </subcellularLocation>
</comment>
<dbReference type="PRINTS" id="PR00965">
    <property type="entry name" value="OCULARALBNSM"/>
</dbReference>
<dbReference type="GO" id="GO:0032438">
    <property type="term" value="P:melanosome organization"/>
    <property type="evidence" value="ECO:0007669"/>
    <property type="project" value="TreeGrafter"/>
</dbReference>
<dbReference type="GO" id="GO:0035643">
    <property type="term" value="F:L-DOPA receptor activity"/>
    <property type="evidence" value="ECO:0007669"/>
    <property type="project" value="TreeGrafter"/>
</dbReference>
<dbReference type="GO" id="GO:0050848">
    <property type="term" value="P:regulation of calcium-mediated signaling"/>
    <property type="evidence" value="ECO:0007669"/>
    <property type="project" value="TreeGrafter"/>
</dbReference>
<dbReference type="PROSITE" id="PS50261">
    <property type="entry name" value="G_PROTEIN_RECEP_F2_4"/>
    <property type="match status" value="1"/>
</dbReference>
<dbReference type="SUPFAM" id="SSF81321">
    <property type="entry name" value="Family A G protein-coupled receptor-like"/>
    <property type="match status" value="1"/>
</dbReference>
<organism evidence="9 10">
    <name type="scientific">Patiria miniata</name>
    <name type="common">Bat star</name>
    <name type="synonym">Asterina miniata</name>
    <dbReference type="NCBI Taxonomy" id="46514"/>
    <lineage>
        <taxon>Eukaryota</taxon>
        <taxon>Metazoa</taxon>
        <taxon>Echinodermata</taxon>
        <taxon>Eleutherozoa</taxon>
        <taxon>Asterozoa</taxon>
        <taxon>Asteroidea</taxon>
        <taxon>Valvatacea</taxon>
        <taxon>Valvatida</taxon>
        <taxon>Asterinidae</taxon>
        <taxon>Patiria</taxon>
    </lineage>
</organism>
<dbReference type="GO" id="GO:0005886">
    <property type="term" value="C:plasma membrane"/>
    <property type="evidence" value="ECO:0007669"/>
    <property type="project" value="TreeGrafter"/>
</dbReference>
<dbReference type="PANTHER" id="PTHR15177:SF2">
    <property type="entry name" value="G-PROTEIN COUPLED RECEPTOR 143"/>
    <property type="match status" value="1"/>
</dbReference>
<keyword evidence="3 6" id="KW-1133">Transmembrane helix</keyword>
<dbReference type="OMA" id="VANNSDM"/>
<evidence type="ECO:0000256" key="6">
    <source>
        <dbReference type="SAM" id="Phobius"/>
    </source>
</evidence>
<name>A0A914BG91_PATMI</name>
<keyword evidence="10" id="KW-1185">Reference proteome</keyword>
<dbReference type="Pfam" id="PF02101">
    <property type="entry name" value="Ocular_alb"/>
    <property type="match status" value="1"/>
</dbReference>
<feature type="domain" description="G-protein coupled receptors family 2 profile 2" evidence="7">
    <location>
        <begin position="40"/>
        <end position="232"/>
    </location>
</feature>
<proteinExistence type="predicted"/>
<feature type="transmembrane region" description="Helical" evidence="6">
    <location>
        <begin position="210"/>
        <end position="233"/>
    </location>
</feature>
<feature type="transmembrane region" description="Helical" evidence="6">
    <location>
        <begin position="169"/>
        <end position="190"/>
    </location>
</feature>
<dbReference type="AlphaFoldDB" id="A0A914BG91"/>
<dbReference type="Gene3D" id="1.20.1070.10">
    <property type="entry name" value="Rhodopsin 7-helix transmembrane proteins"/>
    <property type="match status" value="1"/>
</dbReference>
<dbReference type="GO" id="GO:0035240">
    <property type="term" value="F:dopamine binding"/>
    <property type="evidence" value="ECO:0007669"/>
    <property type="project" value="InterPro"/>
</dbReference>
<evidence type="ECO:0008006" key="11">
    <source>
        <dbReference type="Google" id="ProtNLM"/>
    </source>
</evidence>
<evidence type="ECO:0000256" key="5">
    <source>
        <dbReference type="SAM" id="MobiDB-lite"/>
    </source>
</evidence>
<feature type="transmembrane region" description="Helical" evidence="6">
    <location>
        <begin position="39"/>
        <end position="63"/>
    </location>
</feature>
<dbReference type="GeneID" id="119743032"/>
<dbReference type="OrthoDB" id="10069455at2759"/>
<evidence type="ECO:0000259" key="8">
    <source>
        <dbReference type="PROSITE" id="PS50262"/>
    </source>
</evidence>
<dbReference type="PROSITE" id="PS50262">
    <property type="entry name" value="G_PROTEIN_RECEP_F1_2"/>
    <property type="match status" value="1"/>
</dbReference>
<keyword evidence="2 6" id="KW-0812">Transmembrane</keyword>
<protein>
    <recommendedName>
        <fullName evidence="11">G-protein coupled receptors family 2 profile 2 domain-containing protein</fullName>
    </recommendedName>
</protein>
<evidence type="ECO:0000256" key="3">
    <source>
        <dbReference type="ARBA" id="ARBA00022989"/>
    </source>
</evidence>
<feature type="transmembrane region" description="Helical" evidence="6">
    <location>
        <begin position="263"/>
        <end position="291"/>
    </location>
</feature>
<dbReference type="RefSeq" id="XP_038075273.1">
    <property type="nucleotide sequence ID" value="XM_038219345.1"/>
</dbReference>
<sequence>MATPTLDLVCCLVRNLSVPATVSPRTGKAVHQDDEKVTFLLTFNICAILSSCLSILGAVYILLPKKSYLYVQRQRRSFRAVERQKKILTWLSVADVLACLGVLIIAICGLADVGSITVDISESASLRWICIVTTAWIQYFYVATYFWTFFYALDVHLMLRGNNRKMFRVYLVLAWLVPAIMVSAGLIAMYQSSPNDFQCDPAFKSWQSLLPHYLMSYIPMLIVLVFNPVMYLFSAKKVGPLLMRGNMFTDRERAIQSQVQRKFFRFVLVFTLCWLPNVINGCILLHSLAIGQTNWHTYSTFTAVIWVAMAIMNPLQAFLNALIYWGPRGCTPNTPSQFELDNNAYDRTFLSNNHPDQAPNDSAEENAPLMGGTRRLTNRTS</sequence>
<keyword evidence="4 6" id="KW-0472">Membrane</keyword>
<dbReference type="GO" id="GO:0072545">
    <property type="term" value="F:L-tyrosine binding"/>
    <property type="evidence" value="ECO:0007669"/>
    <property type="project" value="InterPro"/>
</dbReference>
<dbReference type="PANTHER" id="PTHR15177">
    <property type="entry name" value="G-PROTEIN COUPLED RECEPTOR 143"/>
    <property type="match status" value="1"/>
</dbReference>
<evidence type="ECO:0000259" key="7">
    <source>
        <dbReference type="PROSITE" id="PS50261"/>
    </source>
</evidence>
<evidence type="ECO:0000256" key="1">
    <source>
        <dbReference type="ARBA" id="ARBA00004141"/>
    </source>
</evidence>
<dbReference type="EnsemblMetazoa" id="XM_038219345.1">
    <property type="protein sequence ID" value="XP_038075273.1"/>
    <property type="gene ID" value="LOC119743030"/>
</dbReference>
<accession>A0A914BG91</accession>
<dbReference type="GeneID" id="119743030"/>
<evidence type="ECO:0000256" key="4">
    <source>
        <dbReference type="ARBA" id="ARBA00023136"/>
    </source>
</evidence>
<dbReference type="InterPro" id="IPR001414">
    <property type="entry name" value="GPR143"/>
</dbReference>
<feature type="region of interest" description="Disordered" evidence="5">
    <location>
        <begin position="351"/>
        <end position="381"/>
    </location>
</feature>
<dbReference type="InterPro" id="IPR017452">
    <property type="entry name" value="GPCR_Rhodpsn_7TM"/>
</dbReference>
<dbReference type="InterPro" id="IPR017981">
    <property type="entry name" value="GPCR_2-like_7TM"/>
</dbReference>
<evidence type="ECO:0000313" key="10">
    <source>
        <dbReference type="Proteomes" id="UP000887568"/>
    </source>
</evidence>
<feature type="transmembrane region" description="Helical" evidence="6">
    <location>
        <begin position="303"/>
        <end position="325"/>
    </location>
</feature>